<dbReference type="InterPro" id="IPR000477">
    <property type="entry name" value="RT_dom"/>
</dbReference>
<dbReference type="PANTHER" id="PTHR33116:SF80">
    <property type="entry name" value="REVERSE TRANSCRIPTASE ZINC-BINDING DOMAIN-CONTAINING PROTEIN"/>
    <property type="match status" value="1"/>
</dbReference>
<dbReference type="PANTHER" id="PTHR33116">
    <property type="entry name" value="REVERSE TRANSCRIPTASE ZINC-BINDING DOMAIN-CONTAINING PROTEIN-RELATED-RELATED"/>
    <property type="match status" value="1"/>
</dbReference>
<reference evidence="2" key="1">
    <citation type="submission" date="2020-02" db="EMBL/GenBank/DDBJ databases">
        <authorList>
            <person name="Scholz U."/>
            <person name="Mascher M."/>
            <person name="Fiebig A."/>
        </authorList>
    </citation>
    <scope>NUCLEOTIDE SEQUENCE</scope>
</reference>
<dbReference type="AlphaFoldDB" id="A0A7I8KT60"/>
<keyword evidence="3" id="KW-1185">Reference proteome</keyword>
<dbReference type="InterPro" id="IPR043502">
    <property type="entry name" value="DNA/RNA_pol_sf"/>
</dbReference>
<organism evidence="2 3">
    <name type="scientific">Spirodela intermedia</name>
    <name type="common">Intermediate duckweed</name>
    <dbReference type="NCBI Taxonomy" id="51605"/>
    <lineage>
        <taxon>Eukaryota</taxon>
        <taxon>Viridiplantae</taxon>
        <taxon>Streptophyta</taxon>
        <taxon>Embryophyta</taxon>
        <taxon>Tracheophyta</taxon>
        <taxon>Spermatophyta</taxon>
        <taxon>Magnoliopsida</taxon>
        <taxon>Liliopsida</taxon>
        <taxon>Araceae</taxon>
        <taxon>Lemnoideae</taxon>
        <taxon>Spirodela</taxon>
    </lineage>
</organism>
<dbReference type="Proteomes" id="UP000663760">
    <property type="component" value="Chromosome 8"/>
</dbReference>
<accession>A0A7I8KT60</accession>
<feature type="domain" description="Reverse transcriptase" evidence="1">
    <location>
        <begin position="1"/>
        <end position="179"/>
    </location>
</feature>
<gene>
    <name evidence="2" type="ORF">SI8410_08010872</name>
</gene>
<evidence type="ECO:0000313" key="3">
    <source>
        <dbReference type="Proteomes" id="UP000663760"/>
    </source>
</evidence>
<dbReference type="PROSITE" id="PS50878">
    <property type="entry name" value="RT_POL"/>
    <property type="match status" value="1"/>
</dbReference>
<evidence type="ECO:0000259" key="1">
    <source>
        <dbReference type="PROSITE" id="PS50878"/>
    </source>
</evidence>
<protein>
    <recommendedName>
        <fullName evidence="1">Reverse transcriptase domain-containing protein</fullName>
    </recommendedName>
</protein>
<dbReference type="Pfam" id="PF00078">
    <property type="entry name" value="RVT_1"/>
    <property type="match status" value="1"/>
</dbReference>
<sequence>MEKAFDRIEWNFLTEVLRRFGFTDEFIDLVDACIRENHFSLLVNSTSTPFFTATRGLRQGDPLSPTLFILVEEALSRTLSRAVTRGLIQPYHSKRGCPIISHSLFADDAILFLNGCETSIKGLMTIISSYERAAGQLVNASKSSFIVASSATISTIRRIQNLTGFSCGHLPFDYLGCPIFLGRTRVHYFDSLLCKLRKKLDGWKLQLLSSRAQLLQGDTRLLIERHGLPSDLLPAITMTEMSFTEDQPIWTLTIDGSFSCSSSWEHFRNRSLKTF</sequence>
<dbReference type="OrthoDB" id="786357at2759"/>
<name>A0A7I8KT60_SPIIN</name>
<dbReference type="SUPFAM" id="SSF56672">
    <property type="entry name" value="DNA/RNA polymerases"/>
    <property type="match status" value="1"/>
</dbReference>
<proteinExistence type="predicted"/>
<dbReference type="EMBL" id="LR746271">
    <property type="protein sequence ID" value="CAA7400194.1"/>
    <property type="molecule type" value="Genomic_DNA"/>
</dbReference>
<evidence type="ECO:0000313" key="2">
    <source>
        <dbReference type="EMBL" id="CAA7400194.1"/>
    </source>
</evidence>